<dbReference type="EMBL" id="SJPG01000001">
    <property type="protein sequence ID" value="TWT60209.1"/>
    <property type="molecule type" value="Genomic_DNA"/>
</dbReference>
<dbReference type="EC" id="2.7.7.-" evidence="4"/>
<evidence type="ECO:0000256" key="2">
    <source>
        <dbReference type="ARBA" id="ARBA00022679"/>
    </source>
</evidence>
<organism evidence="4 5">
    <name type="scientific">Rubinisphaera italica</name>
    <dbReference type="NCBI Taxonomy" id="2527969"/>
    <lineage>
        <taxon>Bacteria</taxon>
        <taxon>Pseudomonadati</taxon>
        <taxon>Planctomycetota</taxon>
        <taxon>Planctomycetia</taxon>
        <taxon>Planctomycetales</taxon>
        <taxon>Planctomycetaceae</taxon>
        <taxon>Rubinisphaera</taxon>
    </lineage>
</organism>
<dbReference type="InterPro" id="IPR029044">
    <property type="entry name" value="Nucleotide-diphossugar_trans"/>
</dbReference>
<evidence type="ECO:0000313" key="4">
    <source>
        <dbReference type="EMBL" id="TWT60209.1"/>
    </source>
</evidence>
<dbReference type="AlphaFoldDB" id="A0A5C5XC80"/>
<dbReference type="Pfam" id="PF01704">
    <property type="entry name" value="UDPGP"/>
    <property type="match status" value="1"/>
</dbReference>
<dbReference type="GO" id="GO:0070569">
    <property type="term" value="F:uridylyltransferase activity"/>
    <property type="evidence" value="ECO:0007669"/>
    <property type="project" value="InterPro"/>
</dbReference>
<keyword evidence="3 4" id="KW-0548">Nucleotidyltransferase</keyword>
<dbReference type="Gene3D" id="3.90.550.10">
    <property type="entry name" value="Spore Coat Polysaccharide Biosynthesis Protein SpsA, Chain A"/>
    <property type="match status" value="1"/>
</dbReference>
<dbReference type="CDD" id="cd04193">
    <property type="entry name" value="UDPGlcNAc_PPase"/>
    <property type="match status" value="1"/>
</dbReference>
<evidence type="ECO:0000256" key="1">
    <source>
        <dbReference type="ARBA" id="ARBA00010401"/>
    </source>
</evidence>
<reference evidence="4 5" key="1">
    <citation type="submission" date="2019-02" db="EMBL/GenBank/DDBJ databases">
        <title>Deep-cultivation of Planctomycetes and their phenomic and genomic characterization uncovers novel biology.</title>
        <authorList>
            <person name="Wiegand S."/>
            <person name="Jogler M."/>
            <person name="Boedeker C."/>
            <person name="Pinto D."/>
            <person name="Vollmers J."/>
            <person name="Rivas-Marin E."/>
            <person name="Kohn T."/>
            <person name="Peeters S.H."/>
            <person name="Heuer A."/>
            <person name="Rast P."/>
            <person name="Oberbeckmann S."/>
            <person name="Bunk B."/>
            <person name="Jeske O."/>
            <person name="Meyerdierks A."/>
            <person name="Storesund J.E."/>
            <person name="Kallscheuer N."/>
            <person name="Luecker S."/>
            <person name="Lage O.M."/>
            <person name="Pohl T."/>
            <person name="Merkel B.J."/>
            <person name="Hornburger P."/>
            <person name="Mueller R.-W."/>
            <person name="Bruemmer F."/>
            <person name="Labrenz M."/>
            <person name="Spormann A.M."/>
            <person name="Op Den Camp H."/>
            <person name="Overmann J."/>
            <person name="Amann R."/>
            <person name="Jetten M.S.M."/>
            <person name="Mascher T."/>
            <person name="Medema M.H."/>
            <person name="Devos D.P."/>
            <person name="Kaster A.-K."/>
            <person name="Ovreas L."/>
            <person name="Rohde M."/>
            <person name="Galperin M.Y."/>
            <person name="Jogler C."/>
        </authorList>
    </citation>
    <scope>NUCLEOTIDE SEQUENCE [LARGE SCALE GENOMIC DNA]</scope>
    <source>
        <strain evidence="4 5">Pan54</strain>
    </source>
</reference>
<keyword evidence="2 4" id="KW-0808">Transferase</keyword>
<sequence length="468" mass="52626">MDSNLKNLLSRYDQSQVLNFWEQLSADQQRGLEAQLQSIDFEELKGLINQAFHKTESTINPDSISPLKNSICLPENEKDREEWARARERGHKILDAGKVAAVLVAGGQGSRLGFDHPKGMFPIGPVTDRTLFQIFFEQLLALSNRHGVRIPYFIMTSDATHDETESFLQEHSLFGYPQEDVFLFKQGTMPAVDDKTGKILLKDPSTIAMSPDGHGGMLKAMQRANLFEEMQQRGIDYLFYHQVDNPCVSMCDPAMLGFHVEQSAEISTKVVAKREPGEKVGVLAEFDGKQSIIEYSDLLEEMAQDYDETGRLKYWAGNIAIHIMNRSLLEQLATGDSRLPVHVAHKKVPFVDAAGQQHSPDEPNAYKFERFIFDAIPRAKNPLVIETSREEEFNPVKNAEGNDSPASSQAALLARAQRWMKIARYSCDKKSKIEISPLIALEPKDLEKQFSEGDLEGARIVLSPNSEE</sequence>
<proteinExistence type="inferred from homology"/>
<protein>
    <submittedName>
        <fullName evidence="4">Putative uridylyltransferase</fullName>
        <ecNumber evidence="4">2.7.7.-</ecNumber>
    </submittedName>
</protein>
<accession>A0A5C5XC80</accession>
<dbReference type="PANTHER" id="PTHR11952">
    <property type="entry name" value="UDP- GLUCOSE PYROPHOSPHORYLASE"/>
    <property type="match status" value="1"/>
</dbReference>
<dbReference type="SUPFAM" id="SSF53448">
    <property type="entry name" value="Nucleotide-diphospho-sugar transferases"/>
    <property type="match status" value="1"/>
</dbReference>
<dbReference type="InterPro" id="IPR002618">
    <property type="entry name" value="UDPGP_fam"/>
</dbReference>
<dbReference type="RefSeq" id="WP_146502361.1">
    <property type="nucleotide sequence ID" value="NZ_SJPG01000001.1"/>
</dbReference>
<dbReference type="OrthoDB" id="9806910at2"/>
<gene>
    <name evidence="4" type="ORF">Pan54_09230</name>
</gene>
<name>A0A5C5XC80_9PLAN</name>
<evidence type="ECO:0000313" key="5">
    <source>
        <dbReference type="Proteomes" id="UP000316095"/>
    </source>
</evidence>
<keyword evidence="5" id="KW-1185">Reference proteome</keyword>
<evidence type="ECO:0000256" key="3">
    <source>
        <dbReference type="ARBA" id="ARBA00022695"/>
    </source>
</evidence>
<dbReference type="InterPro" id="IPR039741">
    <property type="entry name" value="UDP-sugar_pyrophosphorylase"/>
</dbReference>
<comment type="caution">
    <text evidence="4">The sequence shown here is derived from an EMBL/GenBank/DDBJ whole genome shotgun (WGS) entry which is preliminary data.</text>
</comment>
<dbReference type="Proteomes" id="UP000316095">
    <property type="component" value="Unassembled WGS sequence"/>
</dbReference>
<dbReference type="PANTHER" id="PTHR11952:SF2">
    <property type="entry name" value="LD24639P"/>
    <property type="match status" value="1"/>
</dbReference>
<comment type="similarity">
    <text evidence="1">Belongs to the UDPGP type 1 family.</text>
</comment>